<keyword evidence="6" id="KW-1185">Reference proteome</keyword>
<dbReference type="Gene3D" id="3.50.50.60">
    <property type="entry name" value="FAD/NAD(P)-binding domain"/>
    <property type="match status" value="2"/>
</dbReference>
<keyword evidence="2" id="KW-0274">FAD</keyword>
<dbReference type="GeneID" id="85414506"/>
<feature type="domain" description="FAD-binding" evidence="4">
    <location>
        <begin position="213"/>
        <end position="297"/>
    </location>
</feature>
<accession>A0ABQ9QPV6</accession>
<feature type="domain" description="FAD-binding" evidence="4">
    <location>
        <begin position="7"/>
        <end position="140"/>
    </location>
</feature>
<dbReference type="PANTHER" id="PTHR43476">
    <property type="entry name" value="3-(3-HYDROXY-PHENYL)PROPIONATE/3-HYDROXYCINNAMIC ACID HYDROXYLASE"/>
    <property type="match status" value="1"/>
</dbReference>
<dbReference type="Gene3D" id="3.30.9.10">
    <property type="entry name" value="D-Amino Acid Oxidase, subunit A, domain 2"/>
    <property type="match status" value="1"/>
</dbReference>
<organism evidence="5 6">
    <name type="scientific">Colletotrichum tamarilloi</name>
    <dbReference type="NCBI Taxonomy" id="1209934"/>
    <lineage>
        <taxon>Eukaryota</taxon>
        <taxon>Fungi</taxon>
        <taxon>Dikarya</taxon>
        <taxon>Ascomycota</taxon>
        <taxon>Pezizomycotina</taxon>
        <taxon>Sordariomycetes</taxon>
        <taxon>Hypocreomycetidae</taxon>
        <taxon>Glomerellales</taxon>
        <taxon>Glomerellaceae</taxon>
        <taxon>Colletotrichum</taxon>
        <taxon>Colletotrichum acutatum species complex</taxon>
    </lineage>
</organism>
<sequence>MSPGLKNVIIVGAGPAGQLLGLLLGRDAIPVTIVEQTLELDDKPRATHYAPPAMKVLNRAGLGSDLRKYGFLPDGVAWRKPDGTRIAGISNEIDGDDPDRMVALPLCDLARLIYDHSKHLPSVTYLFHHRVTAIGQDDSRAWVDVYYDFSRFGYSDSNFILDSKDWFMAAKITKDGLWRVTYGEATGSTPEEILGRQPERFRSILPGHPKPDEYKLVSISPYKVHQRLAKRMIAGRILLAADAAHLCNPFGGLGLTGGIVDVEGLYECLSGIHRNKASRSILEVYDQVRRQKYQDIIDPISSENLRRMFSVHPDEVLASDPFLKLCKDAESDQEKLKELSKGAQALGYDFTKHYTSGDGGVGGGLGTRL</sequence>
<gene>
    <name evidence="5" type="ORF">CTAM01_14267</name>
</gene>
<name>A0ABQ9QPV6_9PEZI</name>
<evidence type="ECO:0000313" key="6">
    <source>
        <dbReference type="Proteomes" id="UP001227543"/>
    </source>
</evidence>
<dbReference type="RefSeq" id="XP_060375177.1">
    <property type="nucleotide sequence ID" value="XM_060530268.1"/>
</dbReference>
<dbReference type="Proteomes" id="UP001227543">
    <property type="component" value="Unassembled WGS sequence"/>
</dbReference>
<comment type="caution">
    <text evidence="5">The sequence shown here is derived from an EMBL/GenBank/DDBJ whole genome shotgun (WGS) entry which is preliminary data.</text>
</comment>
<dbReference type="PANTHER" id="PTHR43476:SF3">
    <property type="entry name" value="FAD-BINDING MONOOXYGENASE"/>
    <property type="match status" value="1"/>
</dbReference>
<dbReference type="Pfam" id="PF01494">
    <property type="entry name" value="FAD_binding_3"/>
    <property type="match status" value="2"/>
</dbReference>
<dbReference type="SUPFAM" id="SSF51905">
    <property type="entry name" value="FAD/NAD(P)-binding domain"/>
    <property type="match status" value="1"/>
</dbReference>
<dbReference type="InterPro" id="IPR002938">
    <property type="entry name" value="FAD-bd"/>
</dbReference>
<protein>
    <submittedName>
        <fullName evidence="5">FAD binding domain-containing protein</fullName>
    </submittedName>
</protein>
<reference evidence="5 6" key="1">
    <citation type="submission" date="2016-10" db="EMBL/GenBank/DDBJ databases">
        <title>The genome sequence of Colletotrichum fioriniae PJ7.</title>
        <authorList>
            <person name="Baroncelli R."/>
        </authorList>
    </citation>
    <scope>NUCLEOTIDE SEQUENCE [LARGE SCALE GENOMIC DNA]</scope>
    <source>
        <strain evidence="5 6">Tom-12</strain>
    </source>
</reference>
<evidence type="ECO:0000256" key="1">
    <source>
        <dbReference type="ARBA" id="ARBA00022630"/>
    </source>
</evidence>
<evidence type="ECO:0000259" key="4">
    <source>
        <dbReference type="Pfam" id="PF01494"/>
    </source>
</evidence>
<dbReference type="EMBL" id="MLFU01000117">
    <property type="protein sequence ID" value="KAK1480705.1"/>
    <property type="molecule type" value="Genomic_DNA"/>
</dbReference>
<keyword evidence="3" id="KW-0560">Oxidoreductase</keyword>
<evidence type="ECO:0000256" key="2">
    <source>
        <dbReference type="ARBA" id="ARBA00022827"/>
    </source>
</evidence>
<keyword evidence="1" id="KW-0285">Flavoprotein</keyword>
<proteinExistence type="predicted"/>
<evidence type="ECO:0000313" key="5">
    <source>
        <dbReference type="EMBL" id="KAK1480705.1"/>
    </source>
</evidence>
<evidence type="ECO:0000256" key="3">
    <source>
        <dbReference type="ARBA" id="ARBA00023002"/>
    </source>
</evidence>
<dbReference type="InterPro" id="IPR036188">
    <property type="entry name" value="FAD/NAD-bd_sf"/>
</dbReference>
<dbReference type="InterPro" id="IPR050631">
    <property type="entry name" value="PheA/TfdB_FAD_monoxygenase"/>
</dbReference>